<reference evidence="2" key="1">
    <citation type="journal article" date="2022" name="bioRxiv">
        <title>Sequencing and chromosome-scale assembly of the giantPleurodeles waltlgenome.</title>
        <authorList>
            <person name="Brown T."/>
            <person name="Elewa A."/>
            <person name="Iarovenko S."/>
            <person name="Subramanian E."/>
            <person name="Araus A.J."/>
            <person name="Petzold A."/>
            <person name="Susuki M."/>
            <person name="Suzuki K.-i.T."/>
            <person name="Hayashi T."/>
            <person name="Toyoda A."/>
            <person name="Oliveira C."/>
            <person name="Osipova E."/>
            <person name="Leigh N.D."/>
            <person name="Simon A."/>
            <person name="Yun M.H."/>
        </authorList>
    </citation>
    <scope>NUCLEOTIDE SEQUENCE</scope>
    <source>
        <strain evidence="2">20211129_DDA</strain>
        <tissue evidence="2">Liver</tissue>
    </source>
</reference>
<evidence type="ECO:0000313" key="2">
    <source>
        <dbReference type="EMBL" id="KAJ1119284.1"/>
    </source>
</evidence>
<gene>
    <name evidence="2" type="ORF">NDU88_007470</name>
</gene>
<evidence type="ECO:0000256" key="1">
    <source>
        <dbReference type="SAM" id="MobiDB-lite"/>
    </source>
</evidence>
<protein>
    <submittedName>
        <fullName evidence="2">Uncharacterized protein</fullName>
    </submittedName>
</protein>
<organism evidence="2 3">
    <name type="scientific">Pleurodeles waltl</name>
    <name type="common">Iberian ribbed newt</name>
    <dbReference type="NCBI Taxonomy" id="8319"/>
    <lineage>
        <taxon>Eukaryota</taxon>
        <taxon>Metazoa</taxon>
        <taxon>Chordata</taxon>
        <taxon>Craniata</taxon>
        <taxon>Vertebrata</taxon>
        <taxon>Euteleostomi</taxon>
        <taxon>Amphibia</taxon>
        <taxon>Batrachia</taxon>
        <taxon>Caudata</taxon>
        <taxon>Salamandroidea</taxon>
        <taxon>Salamandridae</taxon>
        <taxon>Pleurodelinae</taxon>
        <taxon>Pleurodeles</taxon>
    </lineage>
</organism>
<dbReference type="AlphaFoldDB" id="A0AAV7NXG9"/>
<feature type="region of interest" description="Disordered" evidence="1">
    <location>
        <begin position="1"/>
        <end position="32"/>
    </location>
</feature>
<sequence length="208" mass="22538">MDSATKQIPAALAGHQRSSLATEQSGCGTKTVSWSCRTACTDRCLKRTEGDPRATAPVVGTPPRVLRKEEHAPTPDLAGSRGWSTGPRKGEEERRGGSSGSQASRPRNNHRKKQEIVGSIGPDSEEAQRGPRRWSTGPRRSKENRCDGSGGPRVNPHEIAITGRKEIADATGPGPAEARRDPRRWNTRPSRGEEDRHGGIGEPQRSPF</sequence>
<feature type="compositionally biased region" description="Polar residues" evidence="1">
    <location>
        <begin position="16"/>
        <end position="32"/>
    </location>
</feature>
<accession>A0AAV7NXG9</accession>
<dbReference type="Proteomes" id="UP001066276">
    <property type="component" value="Chromosome 8"/>
</dbReference>
<feature type="compositionally biased region" description="Basic and acidic residues" evidence="1">
    <location>
        <begin position="177"/>
        <end position="199"/>
    </location>
</feature>
<dbReference type="EMBL" id="JANPWB010000012">
    <property type="protein sequence ID" value="KAJ1119284.1"/>
    <property type="molecule type" value="Genomic_DNA"/>
</dbReference>
<evidence type="ECO:0000313" key="3">
    <source>
        <dbReference type="Proteomes" id="UP001066276"/>
    </source>
</evidence>
<proteinExistence type="predicted"/>
<name>A0AAV7NXG9_PLEWA</name>
<comment type="caution">
    <text evidence="2">The sequence shown here is derived from an EMBL/GenBank/DDBJ whole genome shotgun (WGS) entry which is preliminary data.</text>
</comment>
<keyword evidence="3" id="KW-1185">Reference proteome</keyword>
<feature type="region of interest" description="Disordered" evidence="1">
    <location>
        <begin position="44"/>
        <end position="208"/>
    </location>
</feature>